<gene>
    <name evidence="3" type="ORF">GGR43_002771</name>
</gene>
<proteinExistence type="predicted"/>
<dbReference type="Pfam" id="PF01613">
    <property type="entry name" value="Flavin_Reduct"/>
    <property type="match status" value="1"/>
</dbReference>
<comment type="caution">
    <text evidence="3">The sequence shown here is derived from an EMBL/GenBank/DDBJ whole genome shotgun (WGS) entry which is preliminary data.</text>
</comment>
<dbReference type="Proteomes" id="UP000571950">
    <property type="component" value="Unassembled WGS sequence"/>
</dbReference>
<dbReference type="SMART" id="SM00903">
    <property type="entry name" value="Flavin_Reduct"/>
    <property type="match status" value="1"/>
</dbReference>
<evidence type="ECO:0000313" key="3">
    <source>
        <dbReference type="EMBL" id="MBB3927048.1"/>
    </source>
</evidence>
<feature type="domain" description="Flavin reductase like" evidence="2">
    <location>
        <begin position="20"/>
        <end position="166"/>
    </location>
</feature>
<dbReference type="Gene3D" id="2.30.110.10">
    <property type="entry name" value="Electron Transport, Fmn-binding Protein, Chain A"/>
    <property type="match status" value="1"/>
</dbReference>
<keyword evidence="4" id="KW-1185">Reference proteome</keyword>
<dbReference type="GO" id="GO:0010181">
    <property type="term" value="F:FMN binding"/>
    <property type="evidence" value="ECO:0007669"/>
    <property type="project" value="InterPro"/>
</dbReference>
<evidence type="ECO:0000256" key="1">
    <source>
        <dbReference type="ARBA" id="ARBA00023002"/>
    </source>
</evidence>
<name>A0A7W6BHK5_9SPHN</name>
<keyword evidence="1" id="KW-0560">Oxidoreductase</keyword>
<dbReference type="InterPro" id="IPR050268">
    <property type="entry name" value="NADH-dep_flavin_reductase"/>
</dbReference>
<dbReference type="EMBL" id="JACIDT010000009">
    <property type="protein sequence ID" value="MBB3927048.1"/>
    <property type="molecule type" value="Genomic_DNA"/>
</dbReference>
<dbReference type="GO" id="GO:0042602">
    <property type="term" value="F:riboflavin reductase (NADPH) activity"/>
    <property type="evidence" value="ECO:0007669"/>
    <property type="project" value="TreeGrafter"/>
</dbReference>
<dbReference type="InterPro" id="IPR012349">
    <property type="entry name" value="Split_barrel_FMN-bd"/>
</dbReference>
<protein>
    <submittedName>
        <fullName evidence="3">Flavin reductase (DIM6/NTAB) family NADH-FMN oxidoreductase RutF</fullName>
    </submittedName>
</protein>
<organism evidence="3 4">
    <name type="scientific">Sphingobium jiangsuense</name>
    <dbReference type="NCBI Taxonomy" id="870476"/>
    <lineage>
        <taxon>Bacteria</taxon>
        <taxon>Pseudomonadati</taxon>
        <taxon>Pseudomonadota</taxon>
        <taxon>Alphaproteobacteria</taxon>
        <taxon>Sphingomonadales</taxon>
        <taxon>Sphingomonadaceae</taxon>
        <taxon>Sphingobium</taxon>
    </lineage>
</organism>
<evidence type="ECO:0000259" key="2">
    <source>
        <dbReference type="SMART" id="SM00903"/>
    </source>
</evidence>
<dbReference type="InterPro" id="IPR002563">
    <property type="entry name" value="Flavin_Rdtase-like_dom"/>
</dbReference>
<dbReference type="SUPFAM" id="SSF50475">
    <property type="entry name" value="FMN-binding split barrel"/>
    <property type="match status" value="1"/>
</dbReference>
<reference evidence="3 4" key="1">
    <citation type="submission" date="2020-08" db="EMBL/GenBank/DDBJ databases">
        <title>Genomic Encyclopedia of Type Strains, Phase IV (KMG-IV): sequencing the most valuable type-strain genomes for metagenomic binning, comparative biology and taxonomic classification.</title>
        <authorList>
            <person name="Goeker M."/>
        </authorList>
    </citation>
    <scope>NUCLEOTIDE SEQUENCE [LARGE SCALE GENOMIC DNA]</scope>
    <source>
        <strain evidence="3 4">DSM 26189</strain>
    </source>
</reference>
<dbReference type="AlphaFoldDB" id="A0A7W6BHK5"/>
<accession>A0A7W6BHK5</accession>
<dbReference type="RefSeq" id="WP_188072545.1">
    <property type="nucleotide sequence ID" value="NZ_BSPS01000023.1"/>
</dbReference>
<evidence type="ECO:0000313" key="4">
    <source>
        <dbReference type="Proteomes" id="UP000571950"/>
    </source>
</evidence>
<dbReference type="PANTHER" id="PTHR30466">
    <property type="entry name" value="FLAVIN REDUCTASE"/>
    <property type="match status" value="1"/>
</dbReference>
<sequence>MQETGISPDENLSRQLKLAMRGLASSVTILSTVDAQGRRNAMTATSTTALTMEPPAMLVCVNRATSFFAALSEGADFAINILAADQAPLATLCASGAKGEDRFACGGWREDDRRIPYLADAQAAILCAQDGQMRYGTHAIVIGRVRAVHLPRAIDPLVYADGGYRVLGG</sequence>
<dbReference type="PANTHER" id="PTHR30466:SF1">
    <property type="entry name" value="FMN REDUCTASE (NADH) RUTF"/>
    <property type="match status" value="1"/>
</dbReference>